<name>A0A917M5F3_9SPHI</name>
<dbReference type="Pfam" id="PF00534">
    <property type="entry name" value="Glycos_transf_1"/>
    <property type="match status" value="1"/>
</dbReference>
<dbReference type="AlphaFoldDB" id="A0A917M5F3"/>
<proteinExistence type="predicted"/>
<dbReference type="Gene3D" id="3.40.50.2000">
    <property type="entry name" value="Glycogen Phosphorylase B"/>
    <property type="match status" value="2"/>
</dbReference>
<evidence type="ECO:0000259" key="1">
    <source>
        <dbReference type="Pfam" id="PF00534"/>
    </source>
</evidence>
<dbReference type="GO" id="GO:0016757">
    <property type="term" value="F:glycosyltransferase activity"/>
    <property type="evidence" value="ECO:0007669"/>
    <property type="project" value="InterPro"/>
</dbReference>
<keyword evidence="3" id="KW-1185">Reference proteome</keyword>
<evidence type="ECO:0000313" key="3">
    <source>
        <dbReference type="Proteomes" id="UP000660862"/>
    </source>
</evidence>
<feature type="domain" description="Glycosyl transferase family 1" evidence="1">
    <location>
        <begin position="206"/>
        <end position="370"/>
    </location>
</feature>
<dbReference type="SUPFAM" id="SSF53756">
    <property type="entry name" value="UDP-Glycosyltransferase/glycogen phosphorylase"/>
    <property type="match status" value="1"/>
</dbReference>
<dbReference type="Proteomes" id="UP000660862">
    <property type="component" value="Unassembled WGS sequence"/>
</dbReference>
<comment type="caution">
    <text evidence="2">The sequence shown here is derived from an EMBL/GenBank/DDBJ whole genome shotgun (WGS) entry which is preliminary data.</text>
</comment>
<reference evidence="2" key="2">
    <citation type="submission" date="2020-09" db="EMBL/GenBank/DDBJ databases">
        <authorList>
            <person name="Sun Q."/>
            <person name="Zhou Y."/>
        </authorList>
    </citation>
    <scope>NUCLEOTIDE SEQUENCE</scope>
    <source>
        <strain evidence="2">CGMCC 1.12195</strain>
    </source>
</reference>
<accession>A0A917M5F3</accession>
<dbReference type="EMBL" id="BMER01000001">
    <property type="protein sequence ID" value="GGG80129.1"/>
    <property type="molecule type" value="Genomic_DNA"/>
</dbReference>
<gene>
    <name evidence="2" type="ORF">GCM10007415_10640</name>
</gene>
<dbReference type="CDD" id="cd03801">
    <property type="entry name" value="GT4_PimA-like"/>
    <property type="match status" value="1"/>
</dbReference>
<dbReference type="PANTHER" id="PTHR45947">
    <property type="entry name" value="SULFOQUINOVOSYL TRANSFERASE SQD2"/>
    <property type="match status" value="1"/>
</dbReference>
<dbReference type="InterPro" id="IPR001296">
    <property type="entry name" value="Glyco_trans_1"/>
</dbReference>
<reference evidence="2" key="1">
    <citation type="journal article" date="2014" name="Int. J. Syst. Evol. Microbiol.">
        <title>Complete genome sequence of Corynebacterium casei LMG S-19264T (=DSM 44701T), isolated from a smear-ripened cheese.</title>
        <authorList>
            <consortium name="US DOE Joint Genome Institute (JGI-PGF)"/>
            <person name="Walter F."/>
            <person name="Albersmeier A."/>
            <person name="Kalinowski J."/>
            <person name="Ruckert C."/>
        </authorList>
    </citation>
    <scope>NUCLEOTIDE SEQUENCE</scope>
    <source>
        <strain evidence="2">CGMCC 1.12195</strain>
    </source>
</reference>
<sequence length="394" mass="44353">MSFFEWFNYVWQYQIEEQEFVIGAMKILKFVNGNDDGGIFTSECNYIQSFKNKGIIVDVVIIGNGDRVKAYQKMAYKSILLAPLHSNLGGSFFSKIREIFKIWSYGNRYTREVTSLNAQYSAIVYRRPIFIFLAGMVGGVSRTKVFWHMPNIVSNGFSKIFYTFFLKRYRIVPLANSEYTRATLSNICKHVIYPGFSTDRIRVVTESFRQELHISEGAPVFGMAGRICLNKAQDILIQAFLKSSAFKCGGHLVLAGSFESKAVRDNLVSLAGEQLDKKIHFIGRIDDLPKFYSTIDVALNARRNAEPFGISIAEGLAAGKPVIAYYLGGPSEMIVDNVSGWLVKKPDIQSWVSAFDVAMTVKNKWSEIGRAAALSVGKFNVENNTAKFLELIEE</sequence>
<dbReference type="RefSeq" id="WP_188504867.1">
    <property type="nucleotide sequence ID" value="NZ_BMER01000001.1"/>
</dbReference>
<protein>
    <recommendedName>
        <fullName evidence="1">Glycosyl transferase family 1 domain-containing protein</fullName>
    </recommendedName>
</protein>
<dbReference type="InterPro" id="IPR050194">
    <property type="entry name" value="Glycosyltransferase_grp1"/>
</dbReference>
<organism evidence="2 3">
    <name type="scientific">Parapedobacter pyrenivorans</name>
    <dbReference type="NCBI Taxonomy" id="1305674"/>
    <lineage>
        <taxon>Bacteria</taxon>
        <taxon>Pseudomonadati</taxon>
        <taxon>Bacteroidota</taxon>
        <taxon>Sphingobacteriia</taxon>
        <taxon>Sphingobacteriales</taxon>
        <taxon>Sphingobacteriaceae</taxon>
        <taxon>Parapedobacter</taxon>
    </lineage>
</organism>
<dbReference type="PANTHER" id="PTHR45947:SF3">
    <property type="entry name" value="SULFOQUINOVOSYL TRANSFERASE SQD2"/>
    <property type="match status" value="1"/>
</dbReference>
<evidence type="ECO:0000313" key="2">
    <source>
        <dbReference type="EMBL" id="GGG80129.1"/>
    </source>
</evidence>